<evidence type="ECO:0000313" key="1">
    <source>
        <dbReference type="EMBL" id="MBX60846.1"/>
    </source>
</evidence>
<proteinExistence type="predicted"/>
<protein>
    <submittedName>
        <fullName evidence="1">Uncharacterized protein</fullName>
    </submittedName>
</protein>
<accession>A0A2P2Q1G8</accession>
<reference evidence="1" key="1">
    <citation type="submission" date="2018-02" db="EMBL/GenBank/DDBJ databases">
        <title>Rhizophora mucronata_Transcriptome.</title>
        <authorList>
            <person name="Meera S.P."/>
            <person name="Sreeshan A."/>
            <person name="Augustine A."/>
        </authorList>
    </citation>
    <scope>NUCLEOTIDE SEQUENCE</scope>
    <source>
        <tissue evidence="1">Leaf</tissue>
    </source>
</reference>
<dbReference type="AlphaFoldDB" id="A0A2P2Q1G8"/>
<dbReference type="EMBL" id="GGEC01080362">
    <property type="protein sequence ID" value="MBX60846.1"/>
    <property type="molecule type" value="Transcribed_RNA"/>
</dbReference>
<organism evidence="1">
    <name type="scientific">Rhizophora mucronata</name>
    <name type="common">Asiatic mangrove</name>
    <dbReference type="NCBI Taxonomy" id="61149"/>
    <lineage>
        <taxon>Eukaryota</taxon>
        <taxon>Viridiplantae</taxon>
        <taxon>Streptophyta</taxon>
        <taxon>Embryophyta</taxon>
        <taxon>Tracheophyta</taxon>
        <taxon>Spermatophyta</taxon>
        <taxon>Magnoliopsida</taxon>
        <taxon>eudicotyledons</taxon>
        <taxon>Gunneridae</taxon>
        <taxon>Pentapetalae</taxon>
        <taxon>rosids</taxon>
        <taxon>fabids</taxon>
        <taxon>Malpighiales</taxon>
        <taxon>Rhizophoraceae</taxon>
        <taxon>Rhizophora</taxon>
    </lineage>
</organism>
<sequence>MTKRSRVQIMLFLIFYDQEIMGSNHTILNLSIKL</sequence>
<name>A0A2P2Q1G8_RHIMU</name>